<name>A0A438K460_VITVI</name>
<comment type="caution">
    <text evidence="2">The sequence shown here is derived from an EMBL/GenBank/DDBJ whole genome shotgun (WGS) entry which is preliminary data.</text>
</comment>
<gene>
    <name evidence="2" type="ORF">CK203_005423</name>
</gene>
<feature type="region of interest" description="Disordered" evidence="1">
    <location>
        <begin position="329"/>
        <end position="385"/>
    </location>
</feature>
<feature type="compositionally biased region" description="Basic residues" evidence="1">
    <location>
        <begin position="1"/>
        <end position="18"/>
    </location>
</feature>
<protein>
    <submittedName>
        <fullName evidence="2">Uncharacterized protein</fullName>
    </submittedName>
</protein>
<dbReference type="EMBL" id="QGNW01000017">
    <property type="protein sequence ID" value="RVX15990.1"/>
    <property type="molecule type" value="Genomic_DNA"/>
</dbReference>
<dbReference type="Proteomes" id="UP000288805">
    <property type="component" value="Unassembled WGS sequence"/>
</dbReference>
<evidence type="ECO:0000313" key="2">
    <source>
        <dbReference type="EMBL" id="RVX15990.1"/>
    </source>
</evidence>
<evidence type="ECO:0000313" key="3">
    <source>
        <dbReference type="Proteomes" id="UP000288805"/>
    </source>
</evidence>
<accession>A0A438K460</accession>
<dbReference type="AlphaFoldDB" id="A0A438K460"/>
<evidence type="ECO:0000256" key="1">
    <source>
        <dbReference type="SAM" id="MobiDB-lite"/>
    </source>
</evidence>
<organism evidence="2 3">
    <name type="scientific">Vitis vinifera</name>
    <name type="common">Grape</name>
    <dbReference type="NCBI Taxonomy" id="29760"/>
    <lineage>
        <taxon>Eukaryota</taxon>
        <taxon>Viridiplantae</taxon>
        <taxon>Streptophyta</taxon>
        <taxon>Embryophyta</taxon>
        <taxon>Tracheophyta</taxon>
        <taxon>Spermatophyta</taxon>
        <taxon>Magnoliopsida</taxon>
        <taxon>eudicotyledons</taxon>
        <taxon>Gunneridae</taxon>
        <taxon>Pentapetalae</taxon>
        <taxon>rosids</taxon>
        <taxon>Vitales</taxon>
        <taxon>Vitaceae</taxon>
        <taxon>Viteae</taxon>
        <taxon>Vitis</taxon>
    </lineage>
</organism>
<feature type="region of interest" description="Disordered" evidence="1">
    <location>
        <begin position="1"/>
        <end position="24"/>
    </location>
</feature>
<feature type="region of interest" description="Disordered" evidence="1">
    <location>
        <begin position="274"/>
        <end position="314"/>
    </location>
</feature>
<reference evidence="2 3" key="1">
    <citation type="journal article" date="2018" name="PLoS Genet.">
        <title>Population sequencing reveals clonal diversity and ancestral inbreeding in the grapevine cultivar Chardonnay.</title>
        <authorList>
            <person name="Roach M.J."/>
            <person name="Johnson D.L."/>
            <person name="Bohlmann J."/>
            <person name="van Vuuren H.J."/>
            <person name="Jones S.J."/>
            <person name="Pretorius I.S."/>
            <person name="Schmidt S.A."/>
            <person name="Borneman A.R."/>
        </authorList>
    </citation>
    <scope>NUCLEOTIDE SEQUENCE [LARGE SCALE GENOMIC DNA]</scope>
    <source>
        <strain evidence="3">cv. Chardonnay</strain>
        <tissue evidence="2">Leaf</tissue>
    </source>
</reference>
<feature type="compositionally biased region" description="Basic and acidic residues" evidence="1">
    <location>
        <begin position="274"/>
        <end position="288"/>
    </location>
</feature>
<proteinExistence type="predicted"/>
<sequence length="385" mass="43415">MAIAMARRRRRDRRRKSEGRKVEKKGGASSWVRLGAESLTLLLEGLNLCIKGEKEVRWGREWKEQGRVYSMIRGTNRAGGFIRLGVSDVEGKRYCIFVPRGHRDKKGWTTMAEKLKQVLGLFGKDFATYKGKGVEETAMGGSFAAMVRKPPMGNLGLAKLNKRKALLEFEDLEEARRVVASGSCAWEGTQVRLEHWSPRSGCWAEGEERRDVWVLSPPMKNTRSMRDLNGPESSEMGRVSWTERVGNRREEESYVVPLWWEWWPVLRRKCRNEADRQSREVRGEKETRGAASDEGWGAGGRAQSWAKGNKEGGRAQSIAWVHGLKNKGVAVSEAGPDEGPSKAQEVTSLSLKGPAHSHFQKRNSLLRGRVRRQGSTRRGEADRDG</sequence>